<organism evidence="4 5">
    <name type="scientific">Catenovulum sediminis</name>
    <dbReference type="NCBI Taxonomy" id="1740262"/>
    <lineage>
        <taxon>Bacteria</taxon>
        <taxon>Pseudomonadati</taxon>
        <taxon>Pseudomonadota</taxon>
        <taxon>Gammaproteobacteria</taxon>
        <taxon>Alteromonadales</taxon>
        <taxon>Alteromonadaceae</taxon>
        <taxon>Catenovulum</taxon>
    </lineage>
</organism>
<gene>
    <name evidence="4" type="ORF">ABS311_05655</name>
</gene>
<evidence type="ECO:0000313" key="5">
    <source>
        <dbReference type="Proteomes" id="UP001467690"/>
    </source>
</evidence>
<feature type="signal peptide" evidence="2">
    <location>
        <begin position="1"/>
        <end position="21"/>
    </location>
</feature>
<dbReference type="EMBL" id="JBELOE010000115">
    <property type="protein sequence ID" value="MER2491364.1"/>
    <property type="molecule type" value="Genomic_DNA"/>
</dbReference>
<protein>
    <submittedName>
        <fullName evidence="4">FecR family protein</fullName>
    </submittedName>
</protein>
<name>A0ABV1REL6_9ALTE</name>
<feature type="compositionally biased region" description="Low complexity" evidence="1">
    <location>
        <begin position="282"/>
        <end position="295"/>
    </location>
</feature>
<evidence type="ECO:0000313" key="4">
    <source>
        <dbReference type="EMBL" id="MER2491364.1"/>
    </source>
</evidence>
<proteinExistence type="predicted"/>
<feature type="domain" description="FecR protein" evidence="3">
    <location>
        <begin position="61"/>
        <end position="162"/>
    </location>
</feature>
<accession>A0ABV1REL6</accession>
<reference evidence="4 5" key="1">
    <citation type="submission" date="2024-06" db="EMBL/GenBank/DDBJ databases">
        <authorList>
            <person name="Chen R.Y."/>
        </authorList>
    </citation>
    <scope>NUCLEOTIDE SEQUENCE [LARGE SCALE GENOMIC DNA]</scope>
    <source>
        <strain evidence="4 5">D2</strain>
    </source>
</reference>
<dbReference type="Proteomes" id="UP001467690">
    <property type="component" value="Unassembled WGS sequence"/>
</dbReference>
<comment type="caution">
    <text evidence="4">The sequence shown here is derived from an EMBL/GenBank/DDBJ whole genome shotgun (WGS) entry which is preliminary data.</text>
</comment>
<dbReference type="Pfam" id="PF04773">
    <property type="entry name" value="FecR"/>
    <property type="match status" value="1"/>
</dbReference>
<dbReference type="RefSeq" id="WP_143869938.1">
    <property type="nucleotide sequence ID" value="NZ_CP041660.1"/>
</dbReference>
<keyword evidence="2" id="KW-0732">Signal</keyword>
<keyword evidence="5" id="KW-1185">Reference proteome</keyword>
<evidence type="ECO:0000256" key="1">
    <source>
        <dbReference type="SAM" id="MobiDB-lite"/>
    </source>
</evidence>
<feature type="compositionally biased region" description="Low complexity" evidence="1">
    <location>
        <begin position="246"/>
        <end position="261"/>
    </location>
</feature>
<feature type="compositionally biased region" description="Polar residues" evidence="1">
    <location>
        <begin position="304"/>
        <end position="325"/>
    </location>
</feature>
<dbReference type="Gene3D" id="2.60.120.1440">
    <property type="match status" value="1"/>
</dbReference>
<evidence type="ECO:0000259" key="3">
    <source>
        <dbReference type="Pfam" id="PF04773"/>
    </source>
</evidence>
<dbReference type="PANTHER" id="PTHR38731">
    <property type="entry name" value="LIPL45-RELATED LIPOPROTEIN-RELATED"/>
    <property type="match status" value="1"/>
</dbReference>
<feature type="region of interest" description="Disordered" evidence="1">
    <location>
        <begin position="196"/>
        <end position="325"/>
    </location>
</feature>
<evidence type="ECO:0000256" key="2">
    <source>
        <dbReference type="SAM" id="SignalP"/>
    </source>
</evidence>
<feature type="compositionally biased region" description="Polar residues" evidence="1">
    <location>
        <begin position="201"/>
        <end position="216"/>
    </location>
</feature>
<dbReference type="InterPro" id="IPR006860">
    <property type="entry name" value="FecR"/>
</dbReference>
<feature type="compositionally biased region" description="Acidic residues" evidence="1">
    <location>
        <begin position="267"/>
        <end position="281"/>
    </location>
</feature>
<sequence length="480" mass="51445">MKKLGVVFILLALNFSFSAGAAEQQQVVGKTILAVGKVEAVNSSLGKSRKLKRRSPVFEVDSVKTSERSRAQFSMSDGSLLLLKENSEIHIQDYQSDDTQQKASATLDLVRGGLRSISGEIKQKGGDFKVKTPVGTIGIRGTHYEIEIIQGEVFIAVWDGAVDVQVDVAAGEEVSLGQGEDFSYAKIDESGEVTELLSPPENFNQGQTNTNVRNSPTAQANDDNDDNDSTSSDSDTTANDEGDSQSAETEIASSSNSNSTSDTEQATGDDNEDSGSVDDSDIASTNTNNDTSDAANTDDEPDTLSDTIAQTSTDNDITSDISEPNSIDTETIVSLENELEVDVYQEELWQADETPIVDLIAQRQGVFDFANVTEAQVFSSAGAVTNFDMQMSIDFDTGAVPGGFITFDDPQGNWFVTYTGRINVDQLELDVTFAAHDDLLADGDINARFSDGIDEVTGNFNLAESDNPDTNAQGGFILTP</sequence>
<feature type="chain" id="PRO_5046592863" evidence="2">
    <location>
        <begin position="22"/>
        <end position="480"/>
    </location>
</feature>